<comment type="caution">
    <text evidence="2">The sequence shown here is derived from an EMBL/GenBank/DDBJ whole genome shotgun (WGS) entry which is preliminary data.</text>
</comment>
<evidence type="ECO:0000313" key="2">
    <source>
        <dbReference type="EMBL" id="CAE8676839.1"/>
    </source>
</evidence>
<sequence length="76" mass="8673">MGRAITTTALMNLKAKAMGINNNSNNMSLVSRGVRQAMSTLGDQQQQQQHHKQQQQFNNSSKRRPRQNPRATRYMS</sequence>
<name>A0A813JHL3_POLGL</name>
<feature type="region of interest" description="Disordered" evidence="1">
    <location>
        <begin position="38"/>
        <end position="76"/>
    </location>
</feature>
<evidence type="ECO:0000313" key="3">
    <source>
        <dbReference type="Proteomes" id="UP000626109"/>
    </source>
</evidence>
<feature type="non-terminal residue" evidence="2">
    <location>
        <position position="76"/>
    </location>
</feature>
<organism evidence="2 3">
    <name type="scientific">Polarella glacialis</name>
    <name type="common">Dinoflagellate</name>
    <dbReference type="NCBI Taxonomy" id="89957"/>
    <lineage>
        <taxon>Eukaryota</taxon>
        <taxon>Sar</taxon>
        <taxon>Alveolata</taxon>
        <taxon>Dinophyceae</taxon>
        <taxon>Suessiales</taxon>
        <taxon>Suessiaceae</taxon>
        <taxon>Polarella</taxon>
    </lineage>
</organism>
<protein>
    <submittedName>
        <fullName evidence="2">Uncharacterized protein</fullName>
    </submittedName>
</protein>
<accession>A0A813JHL3</accession>
<reference evidence="2" key="1">
    <citation type="submission" date="2021-02" db="EMBL/GenBank/DDBJ databases">
        <authorList>
            <person name="Dougan E. K."/>
            <person name="Rhodes N."/>
            <person name="Thang M."/>
            <person name="Chan C."/>
        </authorList>
    </citation>
    <scope>NUCLEOTIDE SEQUENCE</scope>
</reference>
<evidence type="ECO:0000256" key="1">
    <source>
        <dbReference type="SAM" id="MobiDB-lite"/>
    </source>
</evidence>
<proteinExistence type="predicted"/>
<gene>
    <name evidence="2" type="ORF">PGLA2088_LOCUS20061</name>
</gene>
<dbReference type="AlphaFoldDB" id="A0A813JHL3"/>
<dbReference type="EMBL" id="CAJNNW010025317">
    <property type="protein sequence ID" value="CAE8676839.1"/>
    <property type="molecule type" value="Genomic_DNA"/>
</dbReference>
<dbReference type="Proteomes" id="UP000626109">
    <property type="component" value="Unassembled WGS sequence"/>
</dbReference>